<evidence type="ECO:0000256" key="3">
    <source>
        <dbReference type="ARBA" id="ARBA00022679"/>
    </source>
</evidence>
<dbReference type="PaxDb" id="9986-ENSOCUP00000025110"/>
<dbReference type="Pfam" id="PF26084">
    <property type="entry name" value="PWI_Topors"/>
    <property type="match status" value="1"/>
</dbReference>
<dbReference type="PANTHER" id="PTHR46077">
    <property type="entry name" value="E3 UBIQUITIN-PROTEIN LIGASE TOPORS"/>
    <property type="match status" value="1"/>
</dbReference>
<feature type="region of interest" description="Disordered" evidence="4">
    <location>
        <begin position="488"/>
        <end position="510"/>
    </location>
</feature>
<dbReference type="PANTHER" id="PTHR46077:SF3">
    <property type="entry name" value="TOPOISOMERASE I BINDING, ARGININE_SERINE-RICH LIKE"/>
    <property type="match status" value="1"/>
</dbReference>
<name>G1U6R3_RABIT</name>
<dbReference type="GO" id="GO:0061630">
    <property type="term" value="F:ubiquitin protein ligase activity"/>
    <property type="evidence" value="ECO:0007669"/>
    <property type="project" value="UniProtKB-EC"/>
</dbReference>
<dbReference type="Bgee" id="ENSOCUG00000026615">
    <property type="expression patterns" value="Expressed in testis and 2 other cell types or tissues"/>
</dbReference>
<reference evidence="6" key="2">
    <citation type="submission" date="2025-08" db="UniProtKB">
        <authorList>
            <consortium name="Ensembl"/>
        </authorList>
    </citation>
    <scope>IDENTIFICATION</scope>
    <source>
        <strain evidence="6">Thorbecke</strain>
    </source>
</reference>
<feature type="region of interest" description="Disordered" evidence="4">
    <location>
        <begin position="21"/>
        <end position="43"/>
    </location>
</feature>
<dbReference type="eggNOG" id="KOG4430">
    <property type="taxonomic scope" value="Eukaryota"/>
</dbReference>
<keyword evidence="3" id="KW-0808">Transferase</keyword>
<accession>G1U6R3</accession>
<proteinExistence type="predicted"/>
<feature type="region of interest" description="Disordered" evidence="4">
    <location>
        <begin position="264"/>
        <end position="308"/>
    </location>
</feature>
<dbReference type="Proteomes" id="UP000001811">
    <property type="component" value="Chromosome 1"/>
</dbReference>
<dbReference type="EMBL" id="AAGW02033763">
    <property type="status" value="NOT_ANNOTATED_CDS"/>
    <property type="molecule type" value="Genomic_DNA"/>
</dbReference>
<dbReference type="InterPro" id="IPR058745">
    <property type="entry name" value="PWI_Topors"/>
</dbReference>
<dbReference type="AlphaFoldDB" id="G1U6R3"/>
<feature type="compositionally biased region" description="Polar residues" evidence="4">
    <location>
        <begin position="539"/>
        <end position="558"/>
    </location>
</feature>
<dbReference type="HOGENOM" id="CLU_437818_0_0_1"/>
<dbReference type="GO" id="GO:0000209">
    <property type="term" value="P:protein polyubiquitination"/>
    <property type="evidence" value="ECO:0007669"/>
    <property type="project" value="TreeGrafter"/>
</dbReference>
<dbReference type="STRING" id="9986.ENSOCUP00000025110"/>
<evidence type="ECO:0000256" key="2">
    <source>
        <dbReference type="ARBA" id="ARBA00012483"/>
    </source>
</evidence>
<keyword evidence="7" id="KW-1185">Reference proteome</keyword>
<evidence type="ECO:0000313" key="6">
    <source>
        <dbReference type="Ensembl" id="ENSOCUP00000025110.2"/>
    </source>
</evidence>
<feature type="region of interest" description="Disordered" evidence="4">
    <location>
        <begin position="531"/>
        <end position="558"/>
    </location>
</feature>
<feature type="domain" description="Topors PWI-like" evidence="5">
    <location>
        <begin position="165"/>
        <end position="236"/>
    </location>
</feature>
<evidence type="ECO:0000256" key="1">
    <source>
        <dbReference type="ARBA" id="ARBA00000900"/>
    </source>
</evidence>
<feature type="compositionally biased region" description="Low complexity" evidence="4">
    <location>
        <begin position="27"/>
        <end position="38"/>
    </location>
</feature>
<reference evidence="6 7" key="1">
    <citation type="journal article" date="2011" name="Nature">
        <title>A high-resolution map of human evolutionary constraint using 29 mammals.</title>
        <authorList>
            <person name="Lindblad-Toh K."/>
            <person name="Garber M."/>
            <person name="Zuk O."/>
            <person name="Lin M.F."/>
            <person name="Parker B.J."/>
            <person name="Washietl S."/>
            <person name="Kheradpour P."/>
            <person name="Ernst J."/>
            <person name="Jordan G."/>
            <person name="Mauceli E."/>
            <person name="Ward L.D."/>
            <person name="Lowe C.B."/>
            <person name="Holloway A.K."/>
            <person name="Clamp M."/>
            <person name="Gnerre S."/>
            <person name="Alfoldi J."/>
            <person name="Beal K."/>
            <person name="Chang J."/>
            <person name="Clawson H."/>
            <person name="Cuff J."/>
            <person name="Di Palma F."/>
            <person name="Fitzgerald S."/>
            <person name="Flicek P."/>
            <person name="Guttman M."/>
            <person name="Hubisz M.J."/>
            <person name="Jaffe D.B."/>
            <person name="Jungreis I."/>
            <person name="Kent W.J."/>
            <person name="Kostka D."/>
            <person name="Lara M."/>
            <person name="Martins A.L."/>
            <person name="Massingham T."/>
            <person name="Moltke I."/>
            <person name="Raney B.J."/>
            <person name="Rasmussen M.D."/>
            <person name="Robinson J."/>
            <person name="Stark A."/>
            <person name="Vilella A.J."/>
            <person name="Wen J."/>
            <person name="Xie X."/>
            <person name="Zody M.C."/>
            <person name="Baldwin J."/>
            <person name="Bloom T."/>
            <person name="Chin C.W."/>
            <person name="Heiman D."/>
            <person name="Nicol R."/>
            <person name="Nusbaum C."/>
            <person name="Young S."/>
            <person name="Wilkinson J."/>
            <person name="Worley K.C."/>
            <person name="Kovar C.L."/>
            <person name="Muzny D.M."/>
            <person name="Gibbs R.A."/>
            <person name="Cree A."/>
            <person name="Dihn H.H."/>
            <person name="Fowler G."/>
            <person name="Jhangiani S."/>
            <person name="Joshi V."/>
            <person name="Lee S."/>
            <person name="Lewis L.R."/>
            <person name="Nazareth L.V."/>
            <person name="Okwuonu G."/>
            <person name="Santibanez J."/>
            <person name="Warren W.C."/>
            <person name="Mardis E.R."/>
            <person name="Weinstock G.M."/>
            <person name="Wilson R.K."/>
            <person name="Delehaunty K."/>
            <person name="Dooling D."/>
            <person name="Fronik C."/>
            <person name="Fulton L."/>
            <person name="Fulton B."/>
            <person name="Graves T."/>
            <person name="Minx P."/>
            <person name="Sodergren E."/>
            <person name="Birney E."/>
            <person name="Margulies E.H."/>
            <person name="Herrero J."/>
            <person name="Green E.D."/>
            <person name="Haussler D."/>
            <person name="Siepel A."/>
            <person name="Goldman N."/>
            <person name="Pollard K.S."/>
            <person name="Pedersen J.S."/>
            <person name="Lander E.S."/>
            <person name="Kellis M."/>
        </authorList>
    </citation>
    <scope>NUCLEOTIDE SEQUENCE [LARGE SCALE GENOMIC DNA]</scope>
    <source>
        <strain evidence="6 7">Thorbecke inbred</strain>
    </source>
</reference>
<evidence type="ECO:0000313" key="7">
    <source>
        <dbReference type="Proteomes" id="UP000001811"/>
    </source>
</evidence>
<feature type="region of interest" description="Disordered" evidence="4">
    <location>
        <begin position="407"/>
        <end position="452"/>
    </location>
</feature>
<dbReference type="InParanoid" id="G1U6R3"/>
<evidence type="ECO:0000259" key="5">
    <source>
        <dbReference type="Pfam" id="PF26084"/>
    </source>
</evidence>
<evidence type="ECO:0000256" key="4">
    <source>
        <dbReference type="SAM" id="MobiDB-lite"/>
    </source>
</evidence>
<comment type="catalytic activity">
    <reaction evidence="1">
        <text>S-ubiquitinyl-[E2 ubiquitin-conjugating enzyme]-L-cysteine + [acceptor protein]-L-lysine = [E2 ubiquitin-conjugating enzyme]-L-cysteine + N(6)-ubiquitinyl-[acceptor protein]-L-lysine.</text>
        <dbReference type="EC" id="2.3.2.27"/>
    </reaction>
</comment>
<organism evidence="6 7">
    <name type="scientific">Oryctolagus cuniculus</name>
    <name type="common">Rabbit</name>
    <dbReference type="NCBI Taxonomy" id="9986"/>
    <lineage>
        <taxon>Eukaryota</taxon>
        <taxon>Metazoa</taxon>
        <taxon>Chordata</taxon>
        <taxon>Craniata</taxon>
        <taxon>Vertebrata</taxon>
        <taxon>Euteleostomi</taxon>
        <taxon>Mammalia</taxon>
        <taxon>Eutheria</taxon>
        <taxon>Euarchontoglires</taxon>
        <taxon>Glires</taxon>
        <taxon>Lagomorpha</taxon>
        <taxon>Leporidae</taxon>
        <taxon>Oryctolagus</taxon>
    </lineage>
</organism>
<feature type="compositionally biased region" description="Polar residues" evidence="4">
    <location>
        <begin position="378"/>
        <end position="392"/>
    </location>
</feature>
<protein>
    <recommendedName>
        <fullName evidence="2">RING-type E3 ubiquitin transferase</fullName>
        <ecNumber evidence="2">2.3.2.27</ecNumber>
    </recommendedName>
</protein>
<dbReference type="EC" id="2.3.2.27" evidence="2"/>
<dbReference type="GeneTree" id="ENSGT00530000064170"/>
<feature type="region of interest" description="Disordered" evidence="4">
    <location>
        <begin position="368"/>
        <end position="393"/>
    </location>
</feature>
<dbReference type="Ensembl" id="ENSOCUT00000029656.2">
    <property type="protein sequence ID" value="ENSOCUP00000025110.2"/>
    <property type="gene ID" value="ENSOCUG00000026615.2"/>
</dbReference>
<dbReference type="GO" id="GO:0006513">
    <property type="term" value="P:protein monoubiquitination"/>
    <property type="evidence" value="ECO:0007669"/>
    <property type="project" value="TreeGrafter"/>
</dbReference>
<sequence>MPLELSSHCKCPNCVEGPENEANWTPSSSKSGTGSSYSRSRKTSRRHCSLSQCCPTRLAIDTKEESLFLPSENENFVGLSQNNHLNPNFENSTRKIRPLRELTIQELLQEFADLGKFQSDSMSLGHFRDQVVMKFRRALYYSGVWVTHVQGYRVEKLFSANYFKRNPGSLHRLVPWLKRELTAVYGDYGYTVKNILAAIIHHMTIYDLDSESFIHLLEPYLLQHTRHFLHEFISFCPAPEPWTKMKSTASAPILPSPKDHAVITQTDTKQSENTESQKNKRPVSGLIEFPNGDSSQKESEISPAHHKTASKIDIWIKDKPDSGDHKVTISTNNNLLNWATQRERDPNLPKCKKKMQEKKTQGIKLLPGHVQDPRKNETITCTSSTPAVSNEEQTWRHSLRERRVLSHGRQINFQENEGEETKYSDSSSVIFQRLPGQRSSVRHKSRKRDPSWSCISENTLSSKRDGRKLSSFRKRSLKCRQSYQFVDAGSYSSRRTQRPRKRSMSRETSNLFPRRSYRNEDFTKNICAEPSKEKKVHSNESTCGQATSTPGQSMKISSTVGSRPKYISKGESASQFGSHCSKPICLHNEKHRSPNMQVMNQKITFPRARRTRAVKHGKHNCEYQGTQNTEEVRDELGSLGDKKFFFYFPECLGFPCLKYSHGHFSQICMP</sequence>
<feature type="compositionally biased region" description="Basic and acidic residues" evidence="4">
    <location>
        <begin position="269"/>
        <end position="278"/>
    </location>
</feature>
<reference evidence="6" key="3">
    <citation type="submission" date="2025-09" db="UniProtKB">
        <authorList>
            <consortium name="Ensembl"/>
        </authorList>
    </citation>
    <scope>IDENTIFICATION</scope>
    <source>
        <strain evidence="6">Thorbecke</strain>
    </source>
</reference>